<evidence type="ECO:0000313" key="4">
    <source>
        <dbReference type="Proteomes" id="UP000271098"/>
    </source>
</evidence>
<reference evidence="3 4" key="2">
    <citation type="submission" date="2018-11" db="EMBL/GenBank/DDBJ databases">
        <authorList>
            <consortium name="Pathogen Informatics"/>
        </authorList>
    </citation>
    <scope>NUCLEOTIDE SEQUENCE [LARGE SCALE GENOMIC DNA]</scope>
</reference>
<feature type="region of interest" description="Disordered" evidence="1">
    <location>
        <begin position="1"/>
        <end position="57"/>
    </location>
</feature>
<proteinExistence type="predicted"/>
<organism evidence="5">
    <name type="scientific">Gongylonema pulchrum</name>
    <dbReference type="NCBI Taxonomy" id="637853"/>
    <lineage>
        <taxon>Eukaryota</taxon>
        <taxon>Metazoa</taxon>
        <taxon>Ecdysozoa</taxon>
        <taxon>Nematoda</taxon>
        <taxon>Chromadorea</taxon>
        <taxon>Rhabditida</taxon>
        <taxon>Spirurina</taxon>
        <taxon>Spiruromorpha</taxon>
        <taxon>Spiruroidea</taxon>
        <taxon>Gongylonematidae</taxon>
        <taxon>Gongylonema</taxon>
    </lineage>
</organism>
<keyword evidence="4" id="KW-1185">Reference proteome</keyword>
<protein>
    <submittedName>
        <fullName evidence="5">Protein pangolin</fullName>
    </submittedName>
</protein>
<dbReference type="AlphaFoldDB" id="A0A183EXG0"/>
<evidence type="ECO:0000313" key="3">
    <source>
        <dbReference type="EMBL" id="VDN44472.1"/>
    </source>
</evidence>
<keyword evidence="2" id="KW-0812">Transmembrane</keyword>
<evidence type="ECO:0000256" key="1">
    <source>
        <dbReference type="SAM" id="MobiDB-lite"/>
    </source>
</evidence>
<reference evidence="5" key="1">
    <citation type="submission" date="2016-06" db="UniProtKB">
        <authorList>
            <consortium name="WormBaseParasite"/>
        </authorList>
    </citation>
    <scope>IDENTIFICATION</scope>
</reference>
<sequence length="124" mass="13733">MEEESVQSNEGEAEDHEEEEAAEETASEQCRTIKRKKGSKKGRWKKKKEVSSSIDPNTSSAEVCTMLGLTDVPNNFTEDDYNSITSAKGSCITLLLLLLMMTMMLFPSLLLLCILCTEVPAVSH</sequence>
<feature type="transmembrane region" description="Helical" evidence="2">
    <location>
        <begin position="92"/>
        <end position="115"/>
    </location>
</feature>
<dbReference type="EMBL" id="UYRT01106133">
    <property type="protein sequence ID" value="VDN44472.1"/>
    <property type="molecule type" value="Genomic_DNA"/>
</dbReference>
<name>A0A183EXG0_9BILA</name>
<keyword evidence="2" id="KW-0472">Membrane</keyword>
<evidence type="ECO:0000313" key="5">
    <source>
        <dbReference type="WBParaSite" id="GPUH_0002568101-mRNA-1"/>
    </source>
</evidence>
<evidence type="ECO:0000256" key="2">
    <source>
        <dbReference type="SAM" id="Phobius"/>
    </source>
</evidence>
<keyword evidence="2" id="KW-1133">Transmembrane helix</keyword>
<feature type="compositionally biased region" description="Basic residues" evidence="1">
    <location>
        <begin position="32"/>
        <end position="48"/>
    </location>
</feature>
<accession>A0A183EXG0</accession>
<dbReference type="WBParaSite" id="GPUH_0002568101-mRNA-1">
    <property type="protein sequence ID" value="GPUH_0002568101-mRNA-1"/>
    <property type="gene ID" value="GPUH_0002568101"/>
</dbReference>
<gene>
    <name evidence="3" type="ORF">GPUH_LOCUS25651</name>
</gene>
<dbReference type="Proteomes" id="UP000271098">
    <property type="component" value="Unassembled WGS sequence"/>
</dbReference>
<feature type="compositionally biased region" description="Acidic residues" evidence="1">
    <location>
        <begin position="1"/>
        <end position="26"/>
    </location>
</feature>
<dbReference type="OrthoDB" id="5869131at2759"/>